<dbReference type="EMBL" id="CAFABA010000002">
    <property type="protein sequence ID" value="CAB4812391.1"/>
    <property type="molecule type" value="Genomic_DNA"/>
</dbReference>
<dbReference type="AlphaFoldDB" id="A0A6J7GM38"/>
<dbReference type="InterPro" id="IPR032465">
    <property type="entry name" value="ACMSD"/>
</dbReference>
<proteinExistence type="predicted"/>
<dbReference type="InterPro" id="IPR006680">
    <property type="entry name" value="Amidohydro-rel"/>
</dbReference>
<dbReference type="EMBL" id="CAFBMH010000044">
    <property type="protein sequence ID" value="CAB4909371.1"/>
    <property type="molecule type" value="Genomic_DNA"/>
</dbReference>
<dbReference type="GO" id="GO:0016831">
    <property type="term" value="F:carboxy-lyase activity"/>
    <property type="evidence" value="ECO:0007669"/>
    <property type="project" value="InterPro"/>
</dbReference>
<evidence type="ECO:0000313" key="4">
    <source>
        <dbReference type="EMBL" id="CAB4812391.1"/>
    </source>
</evidence>
<accession>A0A6J7GM38</accession>
<evidence type="ECO:0000313" key="6">
    <source>
        <dbReference type="EMBL" id="CAB4975424.1"/>
    </source>
</evidence>
<dbReference type="GO" id="GO:0005737">
    <property type="term" value="C:cytoplasm"/>
    <property type="evidence" value="ECO:0007669"/>
    <property type="project" value="TreeGrafter"/>
</dbReference>
<reference evidence="5" key="1">
    <citation type="submission" date="2020-05" db="EMBL/GenBank/DDBJ databases">
        <authorList>
            <person name="Chiriac C."/>
            <person name="Salcher M."/>
            <person name="Ghai R."/>
            <person name="Kavagutti S V."/>
        </authorList>
    </citation>
    <scope>NUCLEOTIDE SEQUENCE</scope>
</reference>
<gene>
    <name evidence="3" type="ORF">UFOPK2754_00406</name>
    <name evidence="4" type="ORF">UFOPK3139_00077</name>
    <name evidence="5" type="ORF">UFOPK3543_01384</name>
    <name evidence="6" type="ORF">UFOPK3967_00022</name>
</gene>
<evidence type="ECO:0000313" key="3">
    <source>
        <dbReference type="EMBL" id="CAB4729952.1"/>
    </source>
</evidence>
<protein>
    <submittedName>
        <fullName evidence="5">Unannotated protein</fullName>
    </submittedName>
</protein>
<name>A0A6J7GM38_9ZZZZ</name>
<dbReference type="GO" id="GO:0016787">
    <property type="term" value="F:hydrolase activity"/>
    <property type="evidence" value="ECO:0007669"/>
    <property type="project" value="InterPro"/>
</dbReference>
<sequence length="396" mass="44282">MSDLPTQVFDADGHIIEPTELYFAGLDPSFRHRVQVDLDLGEHHGRLLPLLDGRPSFGGSPWMREYLRTDAGKQVLIDRFGPIARAGFDPPSMLRALDTQGITRSALFPSFSLHVPYTDHLAPDLAAALARAYNRWISTYAADGHERLLGVALAPLHDPARAEIEIRHTVEQEGARGVMVRPNPVHGRPLHHPDNDRFFSMLEDLDVPMLLHEGRGGQHPFAGDRFDTWYASHVVSHPFEMMLAVLGLTVEGVFARHPRLRVGVLESGTGWLAWWLNRMDEHHKLFGPRERPDLAMLPSEYFSQHCVIASDSDDEFVGPTVAAVGADHVAWSSDFPHLEAKWPDGVRVFVEHSLLDSDALHEVLWRTPCRLYGVDPGIDPGIDAASAGMMRNRLEE</sequence>
<evidence type="ECO:0000256" key="1">
    <source>
        <dbReference type="ARBA" id="ARBA00023239"/>
    </source>
</evidence>
<dbReference type="InterPro" id="IPR032466">
    <property type="entry name" value="Metal_Hydrolase"/>
</dbReference>
<feature type="domain" description="Amidohydrolase-related" evidence="2">
    <location>
        <begin position="85"/>
        <end position="373"/>
    </location>
</feature>
<dbReference type="EMBL" id="CAEZYR010000009">
    <property type="protein sequence ID" value="CAB4729952.1"/>
    <property type="molecule type" value="Genomic_DNA"/>
</dbReference>
<keyword evidence="1" id="KW-0456">Lyase</keyword>
<evidence type="ECO:0000313" key="5">
    <source>
        <dbReference type="EMBL" id="CAB4909371.1"/>
    </source>
</evidence>
<organism evidence="5">
    <name type="scientific">freshwater metagenome</name>
    <dbReference type="NCBI Taxonomy" id="449393"/>
    <lineage>
        <taxon>unclassified sequences</taxon>
        <taxon>metagenomes</taxon>
        <taxon>ecological metagenomes</taxon>
    </lineage>
</organism>
<evidence type="ECO:0000259" key="2">
    <source>
        <dbReference type="Pfam" id="PF04909"/>
    </source>
</evidence>
<dbReference type="PANTHER" id="PTHR21240">
    <property type="entry name" value="2-AMINO-3-CARBOXYLMUCONATE-6-SEMIALDEHYDE DECARBOXYLASE"/>
    <property type="match status" value="1"/>
</dbReference>
<dbReference type="SUPFAM" id="SSF51556">
    <property type="entry name" value="Metallo-dependent hydrolases"/>
    <property type="match status" value="1"/>
</dbReference>
<dbReference type="Pfam" id="PF04909">
    <property type="entry name" value="Amidohydro_2"/>
    <property type="match status" value="1"/>
</dbReference>
<dbReference type="PANTHER" id="PTHR21240:SF28">
    <property type="entry name" value="ISO-OROTATE DECARBOXYLASE (EUROFUNG)"/>
    <property type="match status" value="1"/>
</dbReference>
<dbReference type="EMBL" id="CAFBOS010000001">
    <property type="protein sequence ID" value="CAB4975424.1"/>
    <property type="molecule type" value="Genomic_DNA"/>
</dbReference>
<dbReference type="Gene3D" id="3.20.20.140">
    <property type="entry name" value="Metal-dependent hydrolases"/>
    <property type="match status" value="1"/>
</dbReference>
<dbReference type="GO" id="GO:0019748">
    <property type="term" value="P:secondary metabolic process"/>
    <property type="evidence" value="ECO:0007669"/>
    <property type="project" value="TreeGrafter"/>
</dbReference>